<dbReference type="EMBL" id="PEBD01000005">
    <property type="protein sequence ID" value="PHV67656.1"/>
    <property type="molecule type" value="Genomic_DNA"/>
</dbReference>
<evidence type="ECO:0000256" key="1">
    <source>
        <dbReference type="SAM" id="MobiDB-lite"/>
    </source>
</evidence>
<dbReference type="PANTHER" id="PTHR36151">
    <property type="entry name" value="BLR2777 PROTEIN"/>
    <property type="match status" value="1"/>
</dbReference>
<proteinExistence type="predicted"/>
<feature type="domain" description="ER-bound oxygenase mpaB/mpaB'/Rubber oxygenase catalytic" evidence="2">
    <location>
        <begin position="51"/>
        <end position="289"/>
    </location>
</feature>
<dbReference type="InterPro" id="IPR018713">
    <property type="entry name" value="MPAB/Lcp_cat_dom"/>
</dbReference>
<evidence type="ECO:0000259" key="2">
    <source>
        <dbReference type="Pfam" id="PF09995"/>
    </source>
</evidence>
<feature type="region of interest" description="Disordered" evidence="1">
    <location>
        <begin position="1"/>
        <end position="27"/>
    </location>
</feature>
<accession>A0A2G3PPG4</accession>
<dbReference type="PANTHER" id="PTHR36151:SF3">
    <property type="entry name" value="ER-BOUND OXYGENASE MPAB_MPAB'_RUBBER OXYGENASE CATALYTIC DOMAIN-CONTAINING PROTEIN"/>
    <property type="match status" value="1"/>
</dbReference>
<evidence type="ECO:0000313" key="3">
    <source>
        <dbReference type="EMBL" id="PHV67656.1"/>
    </source>
</evidence>
<dbReference type="AlphaFoldDB" id="A0A2G3PPG4"/>
<organism evidence="3 4">
    <name type="scientific">Williamsia marianensis</name>
    <dbReference type="NCBI Taxonomy" id="85044"/>
    <lineage>
        <taxon>Bacteria</taxon>
        <taxon>Bacillati</taxon>
        <taxon>Actinomycetota</taxon>
        <taxon>Actinomycetes</taxon>
        <taxon>Mycobacteriales</taxon>
        <taxon>Nocardiaceae</taxon>
        <taxon>Williamsia</taxon>
    </lineage>
</organism>
<protein>
    <recommendedName>
        <fullName evidence="2">ER-bound oxygenase mpaB/mpaB'/Rubber oxygenase catalytic domain-containing protein</fullName>
    </recommendedName>
</protein>
<feature type="compositionally biased region" description="Polar residues" evidence="1">
    <location>
        <begin position="1"/>
        <end position="11"/>
    </location>
</feature>
<name>A0A2G3PPG4_WILMA</name>
<gene>
    <name evidence="3" type="ORF">CSW57_08325</name>
</gene>
<comment type="caution">
    <text evidence="3">The sequence shown here is derived from an EMBL/GenBank/DDBJ whole genome shotgun (WGS) entry which is preliminary data.</text>
</comment>
<dbReference type="Pfam" id="PF09995">
    <property type="entry name" value="MPAB_Lcp_cat"/>
    <property type="match status" value="1"/>
</dbReference>
<dbReference type="GO" id="GO:0016491">
    <property type="term" value="F:oxidoreductase activity"/>
    <property type="evidence" value="ECO:0007669"/>
    <property type="project" value="InterPro"/>
</dbReference>
<dbReference type="RefSeq" id="WP_099382332.1">
    <property type="nucleotide sequence ID" value="NZ_PEBD01000005.1"/>
</dbReference>
<evidence type="ECO:0000313" key="4">
    <source>
        <dbReference type="Proteomes" id="UP000225108"/>
    </source>
</evidence>
<reference evidence="3 4" key="1">
    <citation type="submission" date="2017-10" db="EMBL/GenBank/DDBJ databases">
        <title>The draft genome sequence of Williamsia sp. BULT 1.1 isolated from the semi-arid grassland soils from South Africa.</title>
        <authorList>
            <person name="Kabwe M.H."/>
            <person name="Govender N."/>
            <person name="Mutseka Lunga P."/>
            <person name="Vikram S."/>
            <person name="Makhalanyane T.P."/>
        </authorList>
    </citation>
    <scope>NUCLEOTIDE SEQUENCE [LARGE SCALE GENOMIC DNA]</scope>
    <source>
        <strain evidence="3 4">BULT 1.1</strain>
    </source>
</reference>
<sequence>MTIAESVSTNTAAPARPRIAAPGEGEDSLINNIDGDIELIPPDSITAELTGHFTFLPVNGAAFVMQVMLPVIGDVVDKYSVFRTDPAGRAIRSVDSVLRWIYGGQEAIEEGKRLRRMHQPLQMKNSQGKHISALNPEAYQWVIATAYPTTIKAGPLLIGREFNAEEKQEIFRDNRRIAKIVQVPMKGYPTTIEEFGEYYEDFVNNKLVAHKVALELIGQMREAPPIPDSVPAALRPAAKKAAKFAMSPVQNLNYLTTVGVMDPRVREILGLTWSDREQRDLERMHTVIRGSYRVLPERLTYFPLAYHARRHHAAIQAMKKRETGGAAYKVGKSHA</sequence>
<dbReference type="Proteomes" id="UP000225108">
    <property type="component" value="Unassembled WGS sequence"/>
</dbReference>
<feature type="compositionally biased region" description="Low complexity" evidence="1">
    <location>
        <begin position="12"/>
        <end position="22"/>
    </location>
</feature>